<evidence type="ECO:0000256" key="1">
    <source>
        <dbReference type="SAM" id="Coils"/>
    </source>
</evidence>
<sequence length="65" mass="7588">MSGTEISLLFEKSKELDQLRKELEDDILEINKLHKKLQSSKYSLLRIFCTRIHPSLVSWTNKGTP</sequence>
<name>A0ABR2MK02_9ASPA</name>
<feature type="coiled-coil region" evidence="1">
    <location>
        <begin position="6"/>
        <end position="40"/>
    </location>
</feature>
<gene>
    <name evidence="2" type="ORF">KSP40_PGU018050</name>
</gene>
<dbReference type="Proteomes" id="UP001412067">
    <property type="component" value="Unassembled WGS sequence"/>
</dbReference>
<comment type="caution">
    <text evidence="2">The sequence shown here is derived from an EMBL/GenBank/DDBJ whole genome shotgun (WGS) entry which is preliminary data.</text>
</comment>
<accession>A0ABR2MK02</accession>
<evidence type="ECO:0000313" key="2">
    <source>
        <dbReference type="EMBL" id="KAK8964026.1"/>
    </source>
</evidence>
<protein>
    <submittedName>
        <fullName evidence="2">Uncharacterized protein</fullName>
    </submittedName>
</protein>
<keyword evidence="3" id="KW-1185">Reference proteome</keyword>
<evidence type="ECO:0000313" key="3">
    <source>
        <dbReference type="Proteomes" id="UP001412067"/>
    </source>
</evidence>
<proteinExistence type="predicted"/>
<reference evidence="2 3" key="1">
    <citation type="journal article" date="2022" name="Nat. Plants">
        <title>Genomes of leafy and leafless Platanthera orchids illuminate the evolution of mycoheterotrophy.</title>
        <authorList>
            <person name="Li M.H."/>
            <person name="Liu K.W."/>
            <person name="Li Z."/>
            <person name="Lu H.C."/>
            <person name="Ye Q.L."/>
            <person name="Zhang D."/>
            <person name="Wang J.Y."/>
            <person name="Li Y.F."/>
            <person name="Zhong Z.M."/>
            <person name="Liu X."/>
            <person name="Yu X."/>
            <person name="Liu D.K."/>
            <person name="Tu X.D."/>
            <person name="Liu B."/>
            <person name="Hao Y."/>
            <person name="Liao X.Y."/>
            <person name="Jiang Y.T."/>
            <person name="Sun W.H."/>
            <person name="Chen J."/>
            <person name="Chen Y.Q."/>
            <person name="Ai Y."/>
            <person name="Zhai J.W."/>
            <person name="Wu S.S."/>
            <person name="Zhou Z."/>
            <person name="Hsiao Y.Y."/>
            <person name="Wu W.L."/>
            <person name="Chen Y.Y."/>
            <person name="Lin Y.F."/>
            <person name="Hsu J.L."/>
            <person name="Li C.Y."/>
            <person name="Wang Z.W."/>
            <person name="Zhao X."/>
            <person name="Zhong W.Y."/>
            <person name="Ma X.K."/>
            <person name="Ma L."/>
            <person name="Huang J."/>
            <person name="Chen G.Z."/>
            <person name="Huang M.Z."/>
            <person name="Huang L."/>
            <person name="Peng D.H."/>
            <person name="Luo Y.B."/>
            <person name="Zou S.Q."/>
            <person name="Chen S.P."/>
            <person name="Lan S."/>
            <person name="Tsai W.C."/>
            <person name="Van de Peer Y."/>
            <person name="Liu Z.J."/>
        </authorList>
    </citation>
    <scope>NUCLEOTIDE SEQUENCE [LARGE SCALE GENOMIC DNA]</scope>
    <source>
        <strain evidence="2">Lor288</strain>
    </source>
</reference>
<dbReference type="EMBL" id="JBBWWR010000007">
    <property type="protein sequence ID" value="KAK8964026.1"/>
    <property type="molecule type" value="Genomic_DNA"/>
</dbReference>
<organism evidence="2 3">
    <name type="scientific">Platanthera guangdongensis</name>
    <dbReference type="NCBI Taxonomy" id="2320717"/>
    <lineage>
        <taxon>Eukaryota</taxon>
        <taxon>Viridiplantae</taxon>
        <taxon>Streptophyta</taxon>
        <taxon>Embryophyta</taxon>
        <taxon>Tracheophyta</taxon>
        <taxon>Spermatophyta</taxon>
        <taxon>Magnoliopsida</taxon>
        <taxon>Liliopsida</taxon>
        <taxon>Asparagales</taxon>
        <taxon>Orchidaceae</taxon>
        <taxon>Orchidoideae</taxon>
        <taxon>Orchideae</taxon>
        <taxon>Orchidinae</taxon>
        <taxon>Platanthera</taxon>
    </lineage>
</organism>
<keyword evidence="1" id="KW-0175">Coiled coil</keyword>